<dbReference type="AlphaFoldDB" id="A0A072PEF4"/>
<dbReference type="STRING" id="1182545.A0A072PEF4"/>
<evidence type="ECO:0000313" key="2">
    <source>
        <dbReference type="EMBL" id="KEF57668.1"/>
    </source>
</evidence>
<dbReference type="VEuPathDB" id="FungiDB:A1O9_05586"/>
<dbReference type="Gene3D" id="3.40.630.30">
    <property type="match status" value="1"/>
</dbReference>
<evidence type="ECO:0000259" key="1">
    <source>
        <dbReference type="PROSITE" id="PS51186"/>
    </source>
</evidence>
<dbReference type="GO" id="GO:0016747">
    <property type="term" value="F:acyltransferase activity, transferring groups other than amino-acyl groups"/>
    <property type="evidence" value="ECO:0007669"/>
    <property type="project" value="InterPro"/>
</dbReference>
<dbReference type="OrthoDB" id="2115692at2759"/>
<keyword evidence="3" id="KW-1185">Reference proteome</keyword>
<reference evidence="2 3" key="1">
    <citation type="submission" date="2013-03" db="EMBL/GenBank/DDBJ databases">
        <title>The Genome Sequence of Exophiala aquamarina CBS 119918.</title>
        <authorList>
            <consortium name="The Broad Institute Genomics Platform"/>
            <person name="Cuomo C."/>
            <person name="de Hoog S."/>
            <person name="Gorbushina A."/>
            <person name="Walker B."/>
            <person name="Young S.K."/>
            <person name="Zeng Q."/>
            <person name="Gargeya S."/>
            <person name="Fitzgerald M."/>
            <person name="Haas B."/>
            <person name="Abouelleil A."/>
            <person name="Allen A.W."/>
            <person name="Alvarado L."/>
            <person name="Arachchi H.M."/>
            <person name="Berlin A.M."/>
            <person name="Chapman S.B."/>
            <person name="Gainer-Dewar J."/>
            <person name="Goldberg J."/>
            <person name="Griggs A."/>
            <person name="Gujja S."/>
            <person name="Hansen M."/>
            <person name="Howarth C."/>
            <person name="Imamovic A."/>
            <person name="Ireland A."/>
            <person name="Larimer J."/>
            <person name="McCowan C."/>
            <person name="Murphy C."/>
            <person name="Pearson M."/>
            <person name="Poon T.W."/>
            <person name="Priest M."/>
            <person name="Roberts A."/>
            <person name="Saif S."/>
            <person name="Shea T."/>
            <person name="Sisk P."/>
            <person name="Sykes S."/>
            <person name="Wortman J."/>
            <person name="Nusbaum C."/>
            <person name="Birren B."/>
        </authorList>
    </citation>
    <scope>NUCLEOTIDE SEQUENCE [LARGE SCALE GENOMIC DNA]</scope>
    <source>
        <strain evidence="2 3">CBS 119918</strain>
    </source>
</reference>
<name>A0A072PEF4_9EURO</name>
<dbReference type="PANTHER" id="PTHR42791:SF14">
    <property type="entry name" value="N-ACETYLTRANSFERASE DOMAIN-CONTAINING PROTEIN"/>
    <property type="match status" value="1"/>
</dbReference>
<dbReference type="Proteomes" id="UP000027920">
    <property type="component" value="Unassembled WGS sequence"/>
</dbReference>
<dbReference type="CDD" id="cd04301">
    <property type="entry name" value="NAT_SF"/>
    <property type="match status" value="1"/>
</dbReference>
<dbReference type="GeneID" id="25280511"/>
<dbReference type="RefSeq" id="XP_013260258.1">
    <property type="nucleotide sequence ID" value="XM_013404804.1"/>
</dbReference>
<dbReference type="InterPro" id="IPR016181">
    <property type="entry name" value="Acyl_CoA_acyltransferase"/>
</dbReference>
<dbReference type="InterPro" id="IPR052523">
    <property type="entry name" value="Trichothecene_AcTrans"/>
</dbReference>
<dbReference type="InterPro" id="IPR000182">
    <property type="entry name" value="GNAT_dom"/>
</dbReference>
<dbReference type="PROSITE" id="PS51186">
    <property type="entry name" value="GNAT"/>
    <property type="match status" value="1"/>
</dbReference>
<proteinExistence type="predicted"/>
<evidence type="ECO:0000313" key="3">
    <source>
        <dbReference type="Proteomes" id="UP000027920"/>
    </source>
</evidence>
<dbReference type="HOGENOM" id="CLU_060131_6_5_1"/>
<comment type="caution">
    <text evidence="2">The sequence shown here is derived from an EMBL/GenBank/DDBJ whole genome shotgun (WGS) entry which is preliminary data.</text>
</comment>
<accession>A0A072PEF4</accession>
<dbReference type="SUPFAM" id="SSF55729">
    <property type="entry name" value="Acyl-CoA N-acyltransferases (Nat)"/>
    <property type="match status" value="1"/>
</dbReference>
<sequence length="210" mass="23871">MPIEIHPGLDGDAARFAEIEHVAYKDNPMEPVLFPGPFPKEVLTKRGEDLLKSKNEDPQIRWVKAIDTDTDEVVGWAQWQIIDGPKAVAPEKRTFGQGCNVEACEEFFGAIHKTRHELMDGKHHALLNLLQTDPKHRRRGVGGLLLEWGIQVADELGIPAYLESSPMAHSLYEKYGFKDVHIFEMDPKFNIPSNADPRIWFMIRDVPIKP</sequence>
<dbReference type="Pfam" id="PF00583">
    <property type="entry name" value="Acetyltransf_1"/>
    <property type="match status" value="1"/>
</dbReference>
<dbReference type="EMBL" id="AMGV01000004">
    <property type="protein sequence ID" value="KEF57668.1"/>
    <property type="molecule type" value="Genomic_DNA"/>
</dbReference>
<feature type="domain" description="N-acetyltransferase" evidence="1">
    <location>
        <begin position="3"/>
        <end position="207"/>
    </location>
</feature>
<protein>
    <recommendedName>
        <fullName evidence="1">N-acetyltransferase domain-containing protein</fullName>
    </recommendedName>
</protein>
<organism evidence="2 3">
    <name type="scientific">Exophiala aquamarina CBS 119918</name>
    <dbReference type="NCBI Taxonomy" id="1182545"/>
    <lineage>
        <taxon>Eukaryota</taxon>
        <taxon>Fungi</taxon>
        <taxon>Dikarya</taxon>
        <taxon>Ascomycota</taxon>
        <taxon>Pezizomycotina</taxon>
        <taxon>Eurotiomycetes</taxon>
        <taxon>Chaetothyriomycetidae</taxon>
        <taxon>Chaetothyriales</taxon>
        <taxon>Herpotrichiellaceae</taxon>
        <taxon>Exophiala</taxon>
    </lineage>
</organism>
<gene>
    <name evidence="2" type="ORF">A1O9_05586</name>
</gene>
<dbReference type="PANTHER" id="PTHR42791">
    <property type="entry name" value="GNAT FAMILY ACETYLTRANSFERASE"/>
    <property type="match status" value="1"/>
</dbReference>